<dbReference type="InterPro" id="IPR002182">
    <property type="entry name" value="NB-ARC"/>
</dbReference>
<dbReference type="InterPro" id="IPR027417">
    <property type="entry name" value="P-loop_NTPase"/>
</dbReference>
<evidence type="ECO:0000256" key="3">
    <source>
        <dbReference type="ARBA" id="ARBA00022737"/>
    </source>
</evidence>
<comment type="similarity">
    <text evidence="1">Belongs to the disease resistance NB-LRR family.</text>
</comment>
<dbReference type="Pfam" id="PF18052">
    <property type="entry name" value="Rx_N"/>
    <property type="match status" value="1"/>
</dbReference>
<dbReference type="Gene3D" id="3.40.50.300">
    <property type="entry name" value="P-loop containing nucleotide triphosphate hydrolases"/>
    <property type="match status" value="1"/>
</dbReference>
<dbReference type="Proteomes" id="UP000008022">
    <property type="component" value="Unassembled WGS sequence"/>
</dbReference>
<evidence type="ECO:0000256" key="4">
    <source>
        <dbReference type="ARBA" id="ARBA00022741"/>
    </source>
</evidence>
<evidence type="ECO:0000256" key="1">
    <source>
        <dbReference type="ARBA" id="ARBA00008894"/>
    </source>
</evidence>
<name>A0A0E0QPJ3_ORYRU</name>
<evidence type="ECO:0000256" key="6">
    <source>
        <dbReference type="ARBA" id="ARBA00022840"/>
    </source>
</evidence>
<feature type="domain" description="NB-ARC" evidence="7">
    <location>
        <begin position="281"/>
        <end position="380"/>
    </location>
</feature>
<dbReference type="GO" id="GO:0043531">
    <property type="term" value="F:ADP binding"/>
    <property type="evidence" value="ECO:0007669"/>
    <property type="project" value="InterPro"/>
</dbReference>
<evidence type="ECO:0000256" key="2">
    <source>
        <dbReference type="ARBA" id="ARBA00022614"/>
    </source>
</evidence>
<dbReference type="PANTHER" id="PTHR36766">
    <property type="entry name" value="PLANT BROAD-SPECTRUM MILDEW RESISTANCE PROTEIN RPW8"/>
    <property type="match status" value="1"/>
</dbReference>
<keyword evidence="5" id="KW-0611">Plant defense</keyword>
<dbReference type="EnsemblPlants" id="ORUFI09G05560.1">
    <property type="protein sequence ID" value="ORUFI09G05560.1"/>
    <property type="gene ID" value="ORUFI09G05560"/>
</dbReference>
<dbReference type="SUPFAM" id="SSF52540">
    <property type="entry name" value="P-loop containing nucleoside triphosphate hydrolases"/>
    <property type="match status" value="1"/>
</dbReference>
<dbReference type="STRING" id="4529.A0A0E0QPJ3"/>
<evidence type="ECO:0000259" key="8">
    <source>
        <dbReference type="Pfam" id="PF18052"/>
    </source>
</evidence>
<organism evidence="9 10">
    <name type="scientific">Oryza rufipogon</name>
    <name type="common">Brownbeard rice</name>
    <name type="synonym">Asian wild rice</name>
    <dbReference type="NCBI Taxonomy" id="4529"/>
    <lineage>
        <taxon>Eukaryota</taxon>
        <taxon>Viridiplantae</taxon>
        <taxon>Streptophyta</taxon>
        <taxon>Embryophyta</taxon>
        <taxon>Tracheophyta</taxon>
        <taxon>Spermatophyta</taxon>
        <taxon>Magnoliopsida</taxon>
        <taxon>Liliopsida</taxon>
        <taxon>Poales</taxon>
        <taxon>Poaceae</taxon>
        <taxon>BOP clade</taxon>
        <taxon>Oryzoideae</taxon>
        <taxon>Oryzeae</taxon>
        <taxon>Oryzinae</taxon>
        <taxon>Oryza</taxon>
    </lineage>
</organism>
<dbReference type="Gramene" id="ORUFI09G05560.1">
    <property type="protein sequence ID" value="ORUFI09G05560.1"/>
    <property type="gene ID" value="ORUFI09G05560"/>
</dbReference>
<keyword evidence="3" id="KW-0677">Repeat</keyword>
<protein>
    <recommendedName>
        <fullName evidence="11">NB-ARC domain-containing protein</fullName>
    </recommendedName>
</protein>
<sequence>MCHTSIPCELKLKLRLKPWDIASNFEVNEEAKAAIVSGITKEVITSLKTSAVNEIAKLVCVKKEIKNLTVTFDDICAQIRGADQIVAHSEATNYRLKLLREYAYEAENIIDLFTDTWSVTSSTTSPETSPASGDRALMGGDGDPPHLVFFLPDHVLVFLLSDPGISILSAPARLPLEATASTGAHADRRCSRSIPLRPPPALPDLLGACFWNEMLHLEVGVRYKAANDIQELNKKLERITPTLLQELCREDRQSNITTPQHDEFITIGRNIANECDNLFRLLRGNQAGQCLFAIVGAVGVGKTTLAQKIYHDTRNNFRTRLWVHVSNDSRNLGIWRGESFLGTGETAVQRVVLREYLINDRYRRLLLVIDNVWEENGWNQFLGQDFCRGGDSAACDYTT</sequence>
<dbReference type="HOGENOM" id="CLU_691490_0_0_1"/>
<dbReference type="Gene3D" id="1.20.5.4130">
    <property type="match status" value="1"/>
</dbReference>
<proteinExistence type="inferred from homology"/>
<evidence type="ECO:0000313" key="9">
    <source>
        <dbReference type="EnsemblPlants" id="ORUFI09G05560.1"/>
    </source>
</evidence>
<feature type="domain" description="Disease resistance N-terminal" evidence="8">
    <location>
        <begin position="42"/>
        <end position="114"/>
    </location>
</feature>
<reference evidence="9" key="2">
    <citation type="submission" date="2015-06" db="UniProtKB">
        <authorList>
            <consortium name="EnsemblPlants"/>
        </authorList>
    </citation>
    <scope>IDENTIFICATION</scope>
</reference>
<keyword evidence="4" id="KW-0547">Nucleotide-binding</keyword>
<keyword evidence="6" id="KW-0067">ATP-binding</keyword>
<keyword evidence="10" id="KW-1185">Reference proteome</keyword>
<reference evidence="10" key="1">
    <citation type="submission" date="2013-06" db="EMBL/GenBank/DDBJ databases">
        <authorList>
            <person name="Zhao Q."/>
        </authorList>
    </citation>
    <scope>NUCLEOTIDE SEQUENCE</scope>
    <source>
        <strain evidence="10">cv. W1943</strain>
    </source>
</reference>
<dbReference type="PANTHER" id="PTHR36766:SF30">
    <property type="entry name" value="TIR-NBS TYPE DISEASE RESISTANCE PROTEIN-RELATED"/>
    <property type="match status" value="1"/>
</dbReference>
<dbReference type="Pfam" id="PF00931">
    <property type="entry name" value="NB-ARC"/>
    <property type="match status" value="1"/>
</dbReference>
<accession>A0A0E0QPJ3</accession>
<keyword evidence="2" id="KW-0433">Leucine-rich repeat</keyword>
<dbReference type="InterPro" id="IPR041118">
    <property type="entry name" value="Rx_N"/>
</dbReference>
<dbReference type="GO" id="GO:0005524">
    <property type="term" value="F:ATP binding"/>
    <property type="evidence" value="ECO:0007669"/>
    <property type="project" value="UniProtKB-KW"/>
</dbReference>
<evidence type="ECO:0000256" key="5">
    <source>
        <dbReference type="ARBA" id="ARBA00022821"/>
    </source>
</evidence>
<dbReference type="AlphaFoldDB" id="A0A0E0QPJ3"/>
<evidence type="ECO:0000259" key="7">
    <source>
        <dbReference type="Pfam" id="PF00931"/>
    </source>
</evidence>
<dbReference type="GO" id="GO:0006952">
    <property type="term" value="P:defense response"/>
    <property type="evidence" value="ECO:0007669"/>
    <property type="project" value="UniProtKB-KW"/>
</dbReference>
<evidence type="ECO:0008006" key="11">
    <source>
        <dbReference type="Google" id="ProtNLM"/>
    </source>
</evidence>
<evidence type="ECO:0000313" key="10">
    <source>
        <dbReference type="Proteomes" id="UP000008022"/>
    </source>
</evidence>
<dbReference type="eggNOG" id="KOG4658">
    <property type="taxonomic scope" value="Eukaryota"/>
</dbReference>